<keyword evidence="2" id="KW-0663">Pyridoxal phosphate</keyword>
<comment type="caution">
    <text evidence="5">The sequence shown here is derived from an EMBL/GenBank/DDBJ whole genome shotgun (WGS) entry which is preliminary data.</text>
</comment>
<dbReference type="Gene3D" id="3.40.50.1100">
    <property type="match status" value="2"/>
</dbReference>
<dbReference type="SUPFAM" id="SSF53686">
    <property type="entry name" value="Tryptophan synthase beta subunit-like PLP-dependent enzymes"/>
    <property type="match status" value="1"/>
</dbReference>
<feature type="domain" description="Tryptophan synthase beta chain-like PALP" evidence="4">
    <location>
        <begin position="19"/>
        <end position="309"/>
    </location>
</feature>
<evidence type="ECO:0000256" key="3">
    <source>
        <dbReference type="ARBA" id="ARBA00023239"/>
    </source>
</evidence>
<name>A0ABW1JD03_9ACTN</name>
<dbReference type="InterPro" id="IPR050147">
    <property type="entry name" value="Ser/Thr_Dehydratase"/>
</dbReference>
<evidence type="ECO:0000259" key="4">
    <source>
        <dbReference type="Pfam" id="PF00291"/>
    </source>
</evidence>
<dbReference type="Pfam" id="PF00291">
    <property type="entry name" value="PALP"/>
    <property type="match status" value="1"/>
</dbReference>
<comment type="cofactor">
    <cofactor evidence="1">
        <name>pyridoxal 5'-phosphate</name>
        <dbReference type="ChEBI" id="CHEBI:597326"/>
    </cofactor>
</comment>
<dbReference type="PANTHER" id="PTHR48078">
    <property type="entry name" value="THREONINE DEHYDRATASE, MITOCHONDRIAL-RELATED"/>
    <property type="match status" value="1"/>
</dbReference>
<dbReference type="RefSeq" id="WP_345715950.1">
    <property type="nucleotide sequence ID" value="NZ_BAABFP010000004.1"/>
</dbReference>
<dbReference type="CDD" id="cd01562">
    <property type="entry name" value="Thr-dehyd"/>
    <property type="match status" value="1"/>
</dbReference>
<evidence type="ECO:0000256" key="1">
    <source>
        <dbReference type="ARBA" id="ARBA00001933"/>
    </source>
</evidence>
<dbReference type="PROSITE" id="PS00165">
    <property type="entry name" value="DEHYDRATASE_SER_THR"/>
    <property type="match status" value="1"/>
</dbReference>
<proteinExistence type="predicted"/>
<evidence type="ECO:0000313" key="5">
    <source>
        <dbReference type="EMBL" id="MFC6007146.1"/>
    </source>
</evidence>
<accession>A0ABW1JD03</accession>
<evidence type="ECO:0000313" key="6">
    <source>
        <dbReference type="Proteomes" id="UP001596189"/>
    </source>
</evidence>
<reference evidence="6" key="1">
    <citation type="journal article" date="2019" name="Int. J. Syst. Evol. Microbiol.">
        <title>The Global Catalogue of Microorganisms (GCM) 10K type strain sequencing project: providing services to taxonomists for standard genome sequencing and annotation.</title>
        <authorList>
            <consortium name="The Broad Institute Genomics Platform"/>
            <consortium name="The Broad Institute Genome Sequencing Center for Infectious Disease"/>
            <person name="Wu L."/>
            <person name="Ma J."/>
        </authorList>
    </citation>
    <scope>NUCLEOTIDE SEQUENCE [LARGE SCALE GENOMIC DNA]</scope>
    <source>
        <strain evidence="6">KACC 14249</strain>
    </source>
</reference>
<dbReference type="EMBL" id="JBHSRD010000003">
    <property type="protein sequence ID" value="MFC6007146.1"/>
    <property type="molecule type" value="Genomic_DNA"/>
</dbReference>
<dbReference type="InterPro" id="IPR000634">
    <property type="entry name" value="Ser/Thr_deHydtase_PyrdxlP-BS"/>
</dbReference>
<keyword evidence="6" id="KW-1185">Reference proteome</keyword>
<dbReference type="PANTHER" id="PTHR48078:SF6">
    <property type="entry name" value="L-THREONINE DEHYDRATASE CATABOLIC TDCB"/>
    <property type="match status" value="1"/>
</dbReference>
<protein>
    <submittedName>
        <fullName evidence="5">Threonine/serine dehydratase</fullName>
    </submittedName>
</protein>
<gene>
    <name evidence="5" type="ORF">ACFQDO_08395</name>
</gene>
<organism evidence="5 6">
    <name type="scientific">Angustibacter luteus</name>
    <dbReference type="NCBI Taxonomy" id="658456"/>
    <lineage>
        <taxon>Bacteria</taxon>
        <taxon>Bacillati</taxon>
        <taxon>Actinomycetota</taxon>
        <taxon>Actinomycetes</taxon>
        <taxon>Kineosporiales</taxon>
        <taxon>Kineosporiaceae</taxon>
    </lineage>
</organism>
<sequence length="318" mass="31949">MSPSLSLGDVMAARGRIEGSVRRTPVAEVDPAALGVAGGPDPFWLKLELLQHSGSFKARGAFNRLLSARESGHLTSTGVVAASGGNAGLAVAYAAGVVGVPAEIHVPTTAPAVKVARLAALGARVVQEGTEYAHAQESALASAAASGALFCHAYDQPEICAGQGTLGLELAEQVPDVDTVVLAVGGGGLMAGVATALAGRARVVGVEPETIPTLHAALAAGEPVDVDVSGIAADSLGARRLGSIAFEAATANDVPSVLVSEAAIIEARERLWRECRLVVEHGCAAAVAALVEGAYRPDPGERVAVVLCGANTDPRDLG</sequence>
<keyword evidence="3" id="KW-0456">Lyase</keyword>
<dbReference type="InterPro" id="IPR001926">
    <property type="entry name" value="TrpB-like_PALP"/>
</dbReference>
<dbReference type="NCBIfam" id="NF006094">
    <property type="entry name" value="PRK08246.1"/>
    <property type="match status" value="1"/>
</dbReference>
<evidence type="ECO:0000256" key="2">
    <source>
        <dbReference type="ARBA" id="ARBA00022898"/>
    </source>
</evidence>
<dbReference type="InterPro" id="IPR036052">
    <property type="entry name" value="TrpB-like_PALP_sf"/>
</dbReference>
<dbReference type="Proteomes" id="UP001596189">
    <property type="component" value="Unassembled WGS sequence"/>
</dbReference>